<dbReference type="InterPro" id="IPR011417">
    <property type="entry name" value="ANTH_dom"/>
</dbReference>
<dbReference type="GO" id="GO:0005794">
    <property type="term" value="C:Golgi apparatus"/>
    <property type="evidence" value="ECO:0007669"/>
    <property type="project" value="UniProtKB-SubCell"/>
</dbReference>
<reference evidence="6 7" key="1">
    <citation type="journal article" date="2018" name="PLoS Genet.">
        <title>Population sequencing reveals clonal diversity and ancestral inbreeding in the grapevine cultivar Chardonnay.</title>
        <authorList>
            <person name="Roach M.J."/>
            <person name="Johnson D.L."/>
            <person name="Bohlmann J."/>
            <person name="van Vuuren H.J."/>
            <person name="Jones S.J."/>
            <person name="Pretorius I.S."/>
            <person name="Schmidt S.A."/>
            <person name="Borneman A.R."/>
        </authorList>
    </citation>
    <scope>NUCLEOTIDE SEQUENCE [LARGE SCALE GENOMIC DNA]</scope>
    <source>
        <strain evidence="7">cv. Chardonnay</strain>
        <tissue evidence="6">Leaf</tissue>
    </source>
</reference>
<protein>
    <submittedName>
        <fullName evidence="6">Putative clathrin assembly protein</fullName>
    </submittedName>
</protein>
<evidence type="ECO:0000259" key="5">
    <source>
        <dbReference type="PROSITE" id="PS50942"/>
    </source>
</evidence>
<dbReference type="SUPFAM" id="SSF48464">
    <property type="entry name" value="ENTH/VHS domain"/>
    <property type="match status" value="1"/>
</dbReference>
<dbReference type="InterPro" id="IPR008942">
    <property type="entry name" value="ENTH_VHS"/>
</dbReference>
<proteinExistence type="predicted"/>
<keyword evidence="3" id="KW-0333">Golgi apparatus</keyword>
<dbReference type="GO" id="GO:0048268">
    <property type="term" value="P:clathrin coat assembly"/>
    <property type="evidence" value="ECO:0007669"/>
    <property type="project" value="InterPro"/>
</dbReference>
<dbReference type="PANTHER" id="PTHR22951:SF97">
    <property type="entry name" value="ENTH DOMAIN-CONTAINING PROTEIN"/>
    <property type="match status" value="1"/>
</dbReference>
<dbReference type="PROSITE" id="PS50942">
    <property type="entry name" value="ENTH"/>
    <property type="match status" value="1"/>
</dbReference>
<dbReference type="EMBL" id="QGNW01000174">
    <property type="protein sequence ID" value="RVW88374.1"/>
    <property type="molecule type" value="Genomic_DNA"/>
</dbReference>
<dbReference type="GO" id="GO:0072583">
    <property type="term" value="P:clathrin-dependent endocytosis"/>
    <property type="evidence" value="ECO:0007669"/>
    <property type="project" value="InterPro"/>
</dbReference>
<dbReference type="PANTHER" id="PTHR22951">
    <property type="entry name" value="CLATHRIN ASSEMBLY PROTEIN"/>
    <property type="match status" value="1"/>
</dbReference>
<evidence type="ECO:0000313" key="7">
    <source>
        <dbReference type="Proteomes" id="UP000288805"/>
    </source>
</evidence>
<name>A0A438HV84_VITVI</name>
<dbReference type="Pfam" id="PF07651">
    <property type="entry name" value="ANTH"/>
    <property type="match status" value="1"/>
</dbReference>
<keyword evidence="4" id="KW-0968">Cytoplasmic vesicle</keyword>
<dbReference type="InterPro" id="IPR045192">
    <property type="entry name" value="AP180-like"/>
</dbReference>
<evidence type="ECO:0000256" key="4">
    <source>
        <dbReference type="ARBA" id="ARBA00023329"/>
    </source>
</evidence>
<dbReference type="GO" id="GO:0005543">
    <property type="term" value="F:phospholipid binding"/>
    <property type="evidence" value="ECO:0007669"/>
    <property type="project" value="InterPro"/>
</dbReference>
<gene>
    <name evidence="6" type="primary">VvCHDp001024_0</name>
    <name evidence="6" type="ORF">CK203_040942</name>
</gene>
<dbReference type="Gene3D" id="1.25.40.90">
    <property type="match status" value="1"/>
</dbReference>
<organism evidence="6 7">
    <name type="scientific">Vitis vinifera</name>
    <name type="common">Grape</name>
    <dbReference type="NCBI Taxonomy" id="29760"/>
    <lineage>
        <taxon>Eukaryota</taxon>
        <taxon>Viridiplantae</taxon>
        <taxon>Streptophyta</taxon>
        <taxon>Embryophyta</taxon>
        <taxon>Tracheophyta</taxon>
        <taxon>Spermatophyta</taxon>
        <taxon>Magnoliopsida</taxon>
        <taxon>eudicotyledons</taxon>
        <taxon>Gunneridae</taxon>
        <taxon>Pentapetalae</taxon>
        <taxon>rosids</taxon>
        <taxon>Vitales</taxon>
        <taxon>Vitaceae</taxon>
        <taxon>Viteae</taxon>
        <taxon>Vitis</taxon>
    </lineage>
</organism>
<evidence type="ECO:0000256" key="2">
    <source>
        <dbReference type="ARBA" id="ARBA00004555"/>
    </source>
</evidence>
<evidence type="ECO:0000256" key="3">
    <source>
        <dbReference type="ARBA" id="ARBA00023034"/>
    </source>
</evidence>
<dbReference type="Proteomes" id="UP000288805">
    <property type="component" value="Unassembled WGS sequence"/>
</dbReference>
<dbReference type="GO" id="GO:0030136">
    <property type="term" value="C:clathrin-coated vesicle"/>
    <property type="evidence" value="ECO:0007669"/>
    <property type="project" value="UniProtKB-SubCell"/>
</dbReference>
<accession>A0A438HV84</accession>
<evidence type="ECO:0000256" key="1">
    <source>
        <dbReference type="ARBA" id="ARBA00004132"/>
    </source>
</evidence>
<comment type="subcellular location">
    <subcellularLocation>
        <location evidence="1">Cytoplasmic vesicle</location>
        <location evidence="1">Clathrin-coated vesicle</location>
    </subcellularLocation>
    <subcellularLocation>
        <location evidence="2">Golgi apparatus</location>
    </subcellularLocation>
</comment>
<sequence>MAAGGSTQQSLRRAIGALKDSTKVGLAKVNSGYKALDIAIVKATNHDEVLAKEKHIRTIFGALSSSTPRADVAYCIQALAKRLAKTQNWAVSF</sequence>
<evidence type="ECO:0000313" key="6">
    <source>
        <dbReference type="EMBL" id="RVW88374.1"/>
    </source>
</evidence>
<dbReference type="InterPro" id="IPR013809">
    <property type="entry name" value="ENTH"/>
</dbReference>
<comment type="caution">
    <text evidence="6">The sequence shown here is derived from an EMBL/GenBank/DDBJ whole genome shotgun (WGS) entry which is preliminary data.</text>
</comment>
<dbReference type="AlphaFoldDB" id="A0A438HV84"/>
<feature type="domain" description="ENTH" evidence="5">
    <location>
        <begin position="28"/>
        <end position="93"/>
    </location>
</feature>